<evidence type="ECO:0000256" key="10">
    <source>
        <dbReference type="SAM" id="Coils"/>
    </source>
</evidence>
<name>A0AAV2PUG2_MEGNR</name>
<dbReference type="FunFam" id="1.20.80.10:FF:000007">
    <property type="entry name" value="Talin 2"/>
    <property type="match status" value="1"/>
</dbReference>
<dbReference type="InterPro" id="IPR035964">
    <property type="entry name" value="I/LWEQ_dom_sf"/>
</dbReference>
<dbReference type="InterPro" id="IPR002558">
    <property type="entry name" value="ILWEQ_dom"/>
</dbReference>
<dbReference type="InterPro" id="IPR054060">
    <property type="entry name" value="TLN1-like_RS"/>
</dbReference>
<keyword evidence="15" id="KW-1185">Reference proteome</keyword>
<dbReference type="CDD" id="cd14473">
    <property type="entry name" value="FERM_B-lobe"/>
    <property type="match status" value="1"/>
</dbReference>
<dbReference type="Gene3D" id="2.30.29.30">
    <property type="entry name" value="Pleckstrin-homology domain (PH domain)/Phosphotyrosine-binding domain (PTB)"/>
    <property type="match status" value="1"/>
</dbReference>
<feature type="region of interest" description="Disordered" evidence="11">
    <location>
        <begin position="2694"/>
        <end position="2751"/>
    </location>
</feature>
<dbReference type="FunFam" id="2.30.29.30:FF:000028">
    <property type="entry name" value="Talin 2"/>
    <property type="match status" value="1"/>
</dbReference>
<dbReference type="PROSITE" id="PS00661">
    <property type="entry name" value="FERM_2"/>
    <property type="match status" value="1"/>
</dbReference>
<dbReference type="Gene3D" id="1.20.80.10">
    <property type="match status" value="1"/>
</dbReference>
<evidence type="ECO:0000313" key="15">
    <source>
        <dbReference type="Proteomes" id="UP001497623"/>
    </source>
</evidence>
<dbReference type="Gene3D" id="1.20.1420.10">
    <property type="entry name" value="Talin, central domain"/>
    <property type="match status" value="7"/>
</dbReference>
<evidence type="ECO:0000256" key="6">
    <source>
        <dbReference type="ARBA" id="ARBA00022553"/>
    </source>
</evidence>
<dbReference type="Pfam" id="PF09141">
    <property type="entry name" value="Talin_middle"/>
    <property type="match status" value="1"/>
</dbReference>
<dbReference type="Proteomes" id="UP001497623">
    <property type="component" value="Unassembled WGS sequence"/>
</dbReference>
<evidence type="ECO:0000256" key="1">
    <source>
        <dbReference type="ARBA" id="ARBA00004245"/>
    </source>
</evidence>
<evidence type="ECO:0000313" key="14">
    <source>
        <dbReference type="EMBL" id="CAL4063800.1"/>
    </source>
</evidence>
<dbReference type="CDD" id="cd17089">
    <property type="entry name" value="FERM_F0_TLN"/>
    <property type="match status" value="1"/>
</dbReference>
<dbReference type="Pfam" id="PF08913">
    <property type="entry name" value="VBS"/>
    <property type="match status" value="1"/>
</dbReference>
<dbReference type="FunFam" id="1.20.120.230:FF:000004">
    <property type="entry name" value="Talin 2"/>
    <property type="match status" value="1"/>
</dbReference>
<feature type="domain" description="I/LWEQ" evidence="13">
    <location>
        <begin position="2313"/>
        <end position="2552"/>
    </location>
</feature>
<dbReference type="InterPro" id="IPR057346">
    <property type="entry name" value="Talin1/2_VBS2"/>
</dbReference>
<dbReference type="CDD" id="cd10569">
    <property type="entry name" value="FERM_C_Talin"/>
    <property type="match status" value="1"/>
</dbReference>
<dbReference type="Gene3D" id="1.20.120.230">
    <property type="entry name" value="Alpha-catenin/vinculin-like"/>
    <property type="match status" value="5"/>
</dbReference>
<dbReference type="SUPFAM" id="SSF109885">
    <property type="entry name" value="I/LWEQ domain"/>
    <property type="match status" value="4"/>
</dbReference>
<sequence>MALALKVHIVEQNVTKMMQFDPATVVYDACKIMRGKITEANLGQPKDYGLFLAGDDGAGVWLESGRNLSYYLLRNHDVIEYRRKVRTLKVRMLDGTVKTIMVDDSQPVSQLMTVICTRIGIMNHDEYSLVSEIEEEEIENKPNYGTLTLSSTLRKRKEGEKERDVKMEQMKKKLRTDDEINWVDHSKTLREQGIDEKEVLLLRRKYFFSDQNIDHRDPVQLNLLYVQCRDAILDGTHPVTEKNCVEFSGIQCQIQFGDHVDQKHRAGFLDLKEFLPQGYLKNKGVERKIWAEHKKFEGKGELDAKVDYVSLARSLKTYGVTFFLVKEKMKGKNRLVPRLLGVTKDSVLRLDEKTKEILKTWPLTTVRRWAASPNTFTLDFGDYAEQYYSVQTTEGEQISQLIAGYIDIILKKQRVLDHKGITGDDGATLVEDNVSPIKASIIQHHGDTNNRQQIEVDSISKPCVLRTDVQGAQTFSRDSMQASKNVAVVGQIHLAHQPPSVQKPHMTTVTLSHPQKALLSTIESGQTTITTCIDDLETKAELPELGTDPASVKWKQVQLDSNKQTVTSQIAAMNAATAEVVTLTSSVHEEVDSTAVGAAIHTITSNLPEMTKGVRMIAALLEGENDGVTLLGAAKHLCTAFSDLLTAAEPEKREPRQNLLGAASKVGEASNAVLCTIDEQPDHEAQDILLGLAKAVANTTAALILKAKAVASRCEDQELQNIVINSATACALATSQLVACAKVVAPTIDNPACQSQLIEAAKEVGRAVEGMVQVCQRATQDEILLRDLSSAAAEVTKALNDLLNHIKTAGEHKGRLSVHDEAVETILVSSEKLFASQGNASEMVRQAKILAQATSHLIQNIKFEAENQADPDLQNRLLAAAKQLADATARMVEAAKQCASNPNDEIKQAVLREAAENVRIATNAAANNALKKKIIKRLENAAKHAAATGTQCMAAAQGAGPHNSAPQTQDELIGDCKAVADVIPRLVEGVKGTINNPDSARAQLQLINSCNQFLTPGSKMMTSVKAALPTITDQASSMQLNNSSKQYGQALVDLRSAMSKAQEACGSLEIESALDAIYSLNEELNDLQIAANEGTLRPLPGETTEGAVQQLNNSSKTVGSTMAQLLTSASQGNEHFTGLASRDTALALKDFSSAVRGVVATSTDHNLRDRLIDSAREVMVQSSYLIEEARIVVQAPQTVASQQNLAQVAKGVSQALNKTVNCMPGQKDVDDVIMNITDSTNELDAGQFPASSRPYGELQAELTQAATQLNEVTSEVAVSARESTTQLATSSKSFSTAFGNLMGVGMEMAGSARDREVQGNMVVSLKSVSMTSSKLLVSAKAVASDPNAPNAKNQLASAARAVTDSINNLINVCTSAAPGQKECDGAVRAIQSMKPLLDHPSENITDASYFECLDTVMDRSKSLGDGMTGIANHAKKGEHDQFGVAVKEVSDAICGLVESAAQAAYLVGISDSTSVAGRPGLVDQSQFARAYQAIVSACQTLTDHNSNQQQVLSAATIIAKHTSALCNSCRVASAKTSNPVAKRHFVQSAKDVANATATLVKEIKTLDQDYSEDNRARCSAATQPLLEAVENLCTFANSPEFASVPARISSKARESQEPITSAGKSIINGSCSMIDAAKSLAVNPKDPPTWQALASHSKSVSDSIKKLVSSIRDKAPGQKECEEAIDKLNLNIRDLDQASLAVLDQNLPQQQENSLQGFNEQVENAGQALMNNIDKVRGSAKSEAEKLGHSITQLSSYFDPIVKASIGAASNMMNSKQQMCMLDQTKTVAEYALQLIYAAKEAGGNPKALHTHADVDDSADSFKETLQELLTTAETISTEAGVVSGLVESITTAMNRIDDYHSTGEDSDGFVDYQTRMVTSTKEIARLAQDMVGKSSEDVTQLAQLGASISHQYNSLSADSSGAIHKSTNPEIAHRLRSSVHELGQTCIELLKSGGACQAAPRDTFVQRDLAESARHVGEKASHVLAALQASSRGTQACINAASTVSGIIGDLDTTIMFATAGTLNSENENENFSDHREYILKTAKALVEDTKTLVAGAASSQEQLAVAAQNAVTTIVQLSEVVKSGASSLGSTNPESQVMLINAVKDVAMALGDLIHATKAASGKSSHDPAMTTLKESAKVMVTNVTSLLKTVKAVEDEHTRGTRALEATIEAIAQEIRAFDSDEAPKGKATPEDLIRVTKPITLATAKAVGAGNSLKQDDVIVAANMGRKAISDMLTTCKAAAWCAETYEVRCNVTTAGHDVGVQYRELLQMVQHLLNKPSQEGRTALTTVSRKIAQCVTDLVSNAEALKGQDWEDPDNPIVIAENELLGAAQSIEMAAKKLMALKPRKAPSKEVDESMNFDEIILEACKSIAAATSALVKAASSAQRELVDSGRIRRRPTMTSEDGQWSEGLISAARLVAAATHSLCEAANALVHGKASEEKLISAAKQVAASTAQLLVACMVKADPNSQATKRLQAAGNAVKKATDNLVRAAQQAIENEEERSIEVNRKLVGGMAQEIDARTKVLEMERELIEARERLSAIRKAKYGASGNESGLSDTDGYNSGYESSTRGGWYNYNFKSTPVYKGNVTDDSFIPFRYDSSHETSGCVTATRALKVNYVTKPATSPKPTRGLNISNISNGSVNHSVSSISSTHHQSYVTNASINDTNGSNVSDIQAEFDDGPTFREALRSFQSKSNQPSPINGQKNLSSTNETQRYESTEQMLNSSVQRMEKTMHITSSQRSYHVEES</sequence>
<dbReference type="GO" id="GO:0030036">
    <property type="term" value="P:actin cytoskeleton organization"/>
    <property type="evidence" value="ECO:0007669"/>
    <property type="project" value="TreeGrafter"/>
</dbReference>
<reference evidence="14 15" key="1">
    <citation type="submission" date="2024-05" db="EMBL/GenBank/DDBJ databases">
        <authorList>
            <person name="Wallberg A."/>
        </authorList>
    </citation>
    <scope>NUCLEOTIDE SEQUENCE [LARGE SCALE GENOMIC DNA]</scope>
</reference>
<keyword evidence="5" id="KW-0963">Cytoplasm</keyword>
<dbReference type="Pfam" id="PF01608">
    <property type="entry name" value="I_LWEQ"/>
    <property type="match status" value="1"/>
</dbReference>
<dbReference type="InterPro" id="IPR036476">
    <property type="entry name" value="Talin_cent_sf"/>
</dbReference>
<dbReference type="InterPro" id="IPR036723">
    <property type="entry name" value="Alpha-catenin/vinculin-like_sf"/>
</dbReference>
<dbReference type="CDD" id="cd12150">
    <property type="entry name" value="talin-RS"/>
    <property type="match status" value="1"/>
</dbReference>
<evidence type="ECO:0000256" key="7">
    <source>
        <dbReference type="ARBA" id="ARBA00022949"/>
    </source>
</evidence>
<dbReference type="InterPro" id="IPR019748">
    <property type="entry name" value="FERM_central"/>
</dbReference>
<feature type="compositionally biased region" description="Polar residues" evidence="11">
    <location>
        <begin position="2694"/>
        <end position="2716"/>
    </location>
</feature>
<dbReference type="SUPFAM" id="SSF50729">
    <property type="entry name" value="PH domain-like"/>
    <property type="match status" value="1"/>
</dbReference>
<keyword evidence="10" id="KW-0175">Coiled coil</keyword>
<dbReference type="PROSITE" id="PS50945">
    <property type="entry name" value="I_LWEQ"/>
    <property type="match status" value="1"/>
</dbReference>
<evidence type="ECO:0000256" key="4">
    <source>
        <dbReference type="ARBA" id="ARBA00022475"/>
    </source>
</evidence>
<dbReference type="Gene3D" id="3.10.20.90">
    <property type="entry name" value="Phosphatidylinositol 3-kinase Catalytic Subunit, Chain A, domain 1"/>
    <property type="match status" value="2"/>
</dbReference>
<gene>
    <name evidence="14" type="ORF">MNOR_LOCUS3655</name>
</gene>
<keyword evidence="8" id="KW-0472">Membrane</keyword>
<keyword evidence="4" id="KW-1003">Cell membrane</keyword>
<keyword evidence="7" id="KW-0965">Cell junction</keyword>
<dbReference type="PROSITE" id="PS50057">
    <property type="entry name" value="FERM_3"/>
    <property type="match status" value="1"/>
</dbReference>
<dbReference type="FunFam" id="1.20.1420.10:FF:000002">
    <property type="entry name" value="Talin 2"/>
    <property type="match status" value="1"/>
</dbReference>
<dbReference type="GO" id="GO:0005200">
    <property type="term" value="F:structural constituent of cytoskeleton"/>
    <property type="evidence" value="ECO:0007669"/>
    <property type="project" value="InterPro"/>
</dbReference>
<dbReference type="GO" id="GO:0051015">
    <property type="term" value="F:actin filament binding"/>
    <property type="evidence" value="ECO:0007669"/>
    <property type="project" value="InterPro"/>
</dbReference>
<dbReference type="InterPro" id="IPR035963">
    <property type="entry name" value="FERM_2"/>
</dbReference>
<dbReference type="PANTHER" id="PTHR19981:SF1">
    <property type="entry name" value="RHEA, ISOFORM B"/>
    <property type="match status" value="1"/>
</dbReference>
<keyword evidence="6" id="KW-0597">Phosphoprotein</keyword>
<accession>A0AAV2PUG2</accession>
<dbReference type="GO" id="GO:0009887">
    <property type="term" value="P:animal organ morphogenesis"/>
    <property type="evidence" value="ECO:0007669"/>
    <property type="project" value="UniProtKB-ARBA"/>
</dbReference>
<evidence type="ECO:0008006" key="16">
    <source>
        <dbReference type="Google" id="ProtNLM"/>
    </source>
</evidence>
<evidence type="ECO:0000256" key="9">
    <source>
        <dbReference type="ARBA" id="ARBA00023212"/>
    </source>
</evidence>
<evidence type="ECO:0000259" key="12">
    <source>
        <dbReference type="PROSITE" id="PS50057"/>
    </source>
</evidence>
<dbReference type="GO" id="GO:0005737">
    <property type="term" value="C:cytoplasm"/>
    <property type="evidence" value="ECO:0007669"/>
    <property type="project" value="TreeGrafter"/>
</dbReference>
<comment type="caution">
    <text evidence="14">The sequence shown here is derived from an EMBL/GenBank/DDBJ whole genome shotgun (WGS) entry which is preliminary data.</text>
</comment>
<dbReference type="GO" id="GO:0005886">
    <property type="term" value="C:plasma membrane"/>
    <property type="evidence" value="ECO:0007669"/>
    <property type="project" value="UniProtKB-SubCell"/>
</dbReference>
<evidence type="ECO:0000256" key="11">
    <source>
        <dbReference type="SAM" id="MobiDB-lite"/>
    </source>
</evidence>
<protein>
    <recommendedName>
        <fullName evidence="16">Talin-2</fullName>
    </recommendedName>
</protein>
<dbReference type="InterPro" id="IPR019747">
    <property type="entry name" value="FERM_CS"/>
</dbReference>
<dbReference type="InterPro" id="IPR054082">
    <property type="entry name" value="Talin_IBS2B"/>
</dbReference>
<dbReference type="SUPFAM" id="SSF109880">
    <property type="entry name" value="A middle domain of Talin 1"/>
    <property type="match status" value="1"/>
</dbReference>
<dbReference type="GO" id="GO:0001726">
    <property type="term" value="C:ruffle"/>
    <property type="evidence" value="ECO:0007669"/>
    <property type="project" value="InterPro"/>
</dbReference>
<dbReference type="InterPro" id="IPR002404">
    <property type="entry name" value="IRS_PTB"/>
</dbReference>
<feature type="compositionally biased region" description="Polar residues" evidence="11">
    <location>
        <begin position="2722"/>
        <end position="2731"/>
    </location>
</feature>
<dbReference type="GO" id="GO:0098609">
    <property type="term" value="P:cell-cell adhesion"/>
    <property type="evidence" value="ECO:0007669"/>
    <property type="project" value="TreeGrafter"/>
</dbReference>
<dbReference type="GO" id="GO:0005925">
    <property type="term" value="C:focal adhesion"/>
    <property type="evidence" value="ECO:0007669"/>
    <property type="project" value="UniProtKB-SubCell"/>
</dbReference>
<evidence type="ECO:0000256" key="8">
    <source>
        <dbReference type="ARBA" id="ARBA00023136"/>
    </source>
</evidence>
<dbReference type="SUPFAM" id="SSF47031">
    <property type="entry name" value="Second domain of FERM"/>
    <property type="match status" value="1"/>
</dbReference>
<dbReference type="GO" id="GO:0005178">
    <property type="term" value="F:integrin binding"/>
    <property type="evidence" value="ECO:0007669"/>
    <property type="project" value="TreeGrafter"/>
</dbReference>
<dbReference type="SMART" id="SM00295">
    <property type="entry name" value="B41"/>
    <property type="match status" value="1"/>
</dbReference>
<dbReference type="FunFam" id="1.20.1410.10:FF:000001">
    <property type="entry name" value="Talin 2"/>
    <property type="match status" value="1"/>
</dbReference>
<dbReference type="SUPFAM" id="SSF47220">
    <property type="entry name" value="alpha-catenin/vinculin-like"/>
    <property type="match status" value="6"/>
</dbReference>
<dbReference type="InterPro" id="IPR011993">
    <property type="entry name" value="PH-like_dom_sf"/>
</dbReference>
<keyword evidence="9" id="KW-0206">Cytoskeleton</keyword>
<proteinExistence type="predicted"/>
<dbReference type="SMART" id="SM01244">
    <property type="entry name" value="IRS"/>
    <property type="match status" value="1"/>
</dbReference>
<dbReference type="Pfam" id="PF25177">
    <property type="entry name" value="Talin_VBS2"/>
    <property type="match status" value="1"/>
</dbReference>
<comment type="subcellular location">
    <subcellularLocation>
        <location evidence="2">Cell junction</location>
        <location evidence="2">Focal adhesion</location>
    </subcellularLocation>
    <subcellularLocation>
        <location evidence="3">Cell membrane</location>
        <topology evidence="3">Peripheral membrane protein</topology>
        <orientation evidence="3">Cytoplasmic side</orientation>
    </subcellularLocation>
    <subcellularLocation>
        <location evidence="1">Cytoplasm</location>
        <location evidence="1">Cytoskeleton</location>
    </subcellularLocation>
</comment>
<dbReference type="Gene3D" id="1.20.1410.10">
    <property type="entry name" value="I/LWEQ domain"/>
    <property type="match status" value="1"/>
</dbReference>
<dbReference type="Pfam" id="PF16511">
    <property type="entry name" value="FERM_f0"/>
    <property type="match status" value="1"/>
</dbReference>
<dbReference type="FunFam" id="1.20.1420.10:FF:000006">
    <property type="entry name" value="Talin 2"/>
    <property type="match status" value="1"/>
</dbReference>
<dbReference type="InterPro" id="IPR014352">
    <property type="entry name" value="FERM/acyl-CoA-bd_prot_sf"/>
</dbReference>
<dbReference type="InterPro" id="IPR049108">
    <property type="entry name" value="Talin_R4"/>
</dbReference>
<dbReference type="InterPro" id="IPR032425">
    <property type="entry name" value="FERM_f0"/>
</dbReference>
<feature type="non-terminal residue" evidence="14">
    <location>
        <position position="2751"/>
    </location>
</feature>
<evidence type="ECO:0000256" key="5">
    <source>
        <dbReference type="ARBA" id="ARBA00022490"/>
    </source>
</evidence>
<dbReference type="GO" id="GO:0048731">
    <property type="term" value="P:system development"/>
    <property type="evidence" value="ECO:0007669"/>
    <property type="project" value="UniProtKB-ARBA"/>
</dbReference>
<dbReference type="Pfam" id="PF02174">
    <property type="entry name" value="IRS"/>
    <property type="match status" value="1"/>
</dbReference>
<dbReference type="FunFam" id="1.20.120.230:FF:000003">
    <property type="entry name" value="Talin 2"/>
    <property type="match status" value="1"/>
</dbReference>
<dbReference type="CDD" id="cd17090">
    <property type="entry name" value="FERM_F1_TLN"/>
    <property type="match status" value="1"/>
</dbReference>
<feature type="domain" description="FERM" evidence="12">
    <location>
        <begin position="86"/>
        <end position="413"/>
    </location>
</feature>
<dbReference type="InterPro" id="IPR015009">
    <property type="entry name" value="Vinculin-bd_dom"/>
</dbReference>
<evidence type="ECO:0000256" key="3">
    <source>
        <dbReference type="ARBA" id="ARBA00004413"/>
    </source>
</evidence>
<dbReference type="InterPro" id="IPR037438">
    <property type="entry name" value="Talin1/2-RS"/>
</dbReference>
<dbReference type="EMBL" id="CAXKWB010001273">
    <property type="protein sequence ID" value="CAL4063800.1"/>
    <property type="molecule type" value="Genomic_DNA"/>
</dbReference>
<dbReference type="Pfam" id="PF21896">
    <property type="entry name" value="Talin_IBS2B"/>
    <property type="match status" value="5"/>
</dbReference>
<dbReference type="FunFam" id="1.20.120.230:FF:000002">
    <property type="entry name" value="Talin 2"/>
    <property type="match status" value="1"/>
</dbReference>
<dbReference type="InterPro" id="IPR019749">
    <property type="entry name" value="Band_41_domain"/>
</dbReference>
<dbReference type="SMART" id="SM00307">
    <property type="entry name" value="ILWEQ"/>
    <property type="match status" value="1"/>
</dbReference>
<dbReference type="FunFam" id="1.20.120.230:FF:000005">
    <property type="entry name" value="Talin 1"/>
    <property type="match status" value="1"/>
</dbReference>
<feature type="coiled-coil region" evidence="10">
    <location>
        <begin position="2470"/>
        <end position="2547"/>
    </location>
</feature>
<dbReference type="PANTHER" id="PTHR19981">
    <property type="entry name" value="TALIN"/>
    <property type="match status" value="1"/>
</dbReference>
<evidence type="ECO:0000256" key="2">
    <source>
        <dbReference type="ARBA" id="ARBA00004246"/>
    </source>
</evidence>
<dbReference type="InterPro" id="IPR015224">
    <property type="entry name" value="Talin_cent"/>
</dbReference>
<organism evidence="14 15">
    <name type="scientific">Meganyctiphanes norvegica</name>
    <name type="common">Northern krill</name>
    <name type="synonym">Thysanopoda norvegica</name>
    <dbReference type="NCBI Taxonomy" id="48144"/>
    <lineage>
        <taxon>Eukaryota</taxon>
        <taxon>Metazoa</taxon>
        <taxon>Ecdysozoa</taxon>
        <taxon>Arthropoda</taxon>
        <taxon>Crustacea</taxon>
        <taxon>Multicrustacea</taxon>
        <taxon>Malacostraca</taxon>
        <taxon>Eumalacostraca</taxon>
        <taxon>Eucarida</taxon>
        <taxon>Euphausiacea</taxon>
        <taxon>Euphausiidae</taxon>
        <taxon>Meganyctiphanes</taxon>
    </lineage>
</organism>
<dbReference type="Pfam" id="PF21692">
    <property type="entry name" value="Talin_R4"/>
    <property type="match status" value="1"/>
</dbReference>
<evidence type="ECO:0000259" key="13">
    <source>
        <dbReference type="PROSITE" id="PS50945"/>
    </source>
</evidence>
<dbReference type="Pfam" id="PF21865">
    <property type="entry name" value="TLN1-like_RS"/>
    <property type="match status" value="2"/>
</dbReference>
<dbReference type="GO" id="GO:0005856">
    <property type="term" value="C:cytoskeleton"/>
    <property type="evidence" value="ECO:0007669"/>
    <property type="project" value="UniProtKB-SubCell"/>
</dbReference>
<dbReference type="InterPro" id="IPR000299">
    <property type="entry name" value="FERM_domain"/>
</dbReference>